<evidence type="ECO:0000256" key="1">
    <source>
        <dbReference type="SAM" id="Coils"/>
    </source>
</evidence>
<evidence type="ECO:0000313" key="2">
    <source>
        <dbReference type="EMBL" id="KWX15123.1"/>
    </source>
</evidence>
<proteinExistence type="predicted"/>
<dbReference type="Proteomes" id="UP000070089">
    <property type="component" value="Unassembled WGS sequence"/>
</dbReference>
<dbReference type="OrthoDB" id="10250086at2759"/>
<dbReference type="VEuPathDB" id="GiardiaDB:QR46_0833"/>
<gene>
    <name evidence="2" type="ORF">QR46_0833</name>
</gene>
<name>A0A132NYJ8_GIAIN</name>
<feature type="coiled-coil region" evidence="1">
    <location>
        <begin position="110"/>
        <end position="158"/>
    </location>
</feature>
<dbReference type="EMBL" id="JXTI01000014">
    <property type="protein sequence ID" value="KWX15123.1"/>
    <property type="molecule type" value="Genomic_DNA"/>
</dbReference>
<sequence>MASIAKKVTNEYKRKQQEVQDLNSQAAKLRDKIRALGKQVQDQDECNNRMKQEVDRIFEQGARYKQSIATMSHEIMTLQYKLTTEKTDVSRLDDEFEVEREMTMHHNNDIDKAKETIKKLVQTRDKLYEDIKILSDERAQLNIEKREAQERRTREELTNTKFITSIGAMNAKIQF</sequence>
<feature type="coiled-coil region" evidence="1">
    <location>
        <begin position="5"/>
        <end position="39"/>
    </location>
</feature>
<comment type="caution">
    <text evidence="2">The sequence shown here is derived from an EMBL/GenBank/DDBJ whole genome shotgun (WGS) entry which is preliminary data.</text>
</comment>
<keyword evidence="1" id="KW-0175">Coiled coil</keyword>
<dbReference type="AlphaFoldDB" id="A0A132NYJ8"/>
<accession>A0A132NYJ8</accession>
<evidence type="ECO:0000313" key="3">
    <source>
        <dbReference type="Proteomes" id="UP000070089"/>
    </source>
</evidence>
<organism evidence="2 3">
    <name type="scientific">Giardia duodenalis assemblage B</name>
    <dbReference type="NCBI Taxonomy" id="1394984"/>
    <lineage>
        <taxon>Eukaryota</taxon>
        <taxon>Metamonada</taxon>
        <taxon>Diplomonadida</taxon>
        <taxon>Hexamitidae</taxon>
        <taxon>Giardiinae</taxon>
        <taxon>Giardia</taxon>
    </lineage>
</organism>
<reference evidence="2 3" key="1">
    <citation type="journal article" date="2015" name="Mol. Biochem. Parasitol.">
        <title>Identification of polymorphic genes for use in assemblage B genotyping assays through comparative genomics of multiple assemblage B Giardia duodenalis isolates.</title>
        <authorList>
            <person name="Wielinga C."/>
            <person name="Thompson R.C."/>
            <person name="Monis P."/>
            <person name="Ryan U."/>
        </authorList>
    </citation>
    <scope>NUCLEOTIDE SEQUENCE [LARGE SCALE GENOMIC DNA]</scope>
    <source>
        <strain evidence="2 3">BAH15c1</strain>
    </source>
</reference>
<protein>
    <submittedName>
        <fullName evidence="2">Uncharacterized protein</fullName>
    </submittedName>
</protein>